<keyword evidence="3" id="KW-1185">Reference proteome</keyword>
<evidence type="ECO:0000256" key="1">
    <source>
        <dbReference type="SAM" id="MobiDB-lite"/>
    </source>
</evidence>
<dbReference type="EMBL" id="BAAARB010000004">
    <property type="protein sequence ID" value="GAA2373537.1"/>
    <property type="molecule type" value="Genomic_DNA"/>
</dbReference>
<feature type="compositionally biased region" description="Pro residues" evidence="1">
    <location>
        <begin position="7"/>
        <end position="17"/>
    </location>
</feature>
<organism evidence="2 3">
    <name type="scientific">Gordonia cholesterolivorans</name>
    <dbReference type="NCBI Taxonomy" id="559625"/>
    <lineage>
        <taxon>Bacteria</taxon>
        <taxon>Bacillati</taxon>
        <taxon>Actinomycetota</taxon>
        <taxon>Actinomycetes</taxon>
        <taxon>Mycobacteriales</taxon>
        <taxon>Gordoniaceae</taxon>
        <taxon>Gordonia</taxon>
    </lineage>
</organism>
<evidence type="ECO:0000313" key="2">
    <source>
        <dbReference type="EMBL" id="GAA2373537.1"/>
    </source>
</evidence>
<accession>A0ABP5UC89</accession>
<comment type="caution">
    <text evidence="2">The sequence shown here is derived from an EMBL/GenBank/DDBJ whole genome shotgun (WGS) entry which is preliminary data.</text>
</comment>
<dbReference type="RefSeq" id="WP_006897859.1">
    <property type="nucleotide sequence ID" value="NZ_BAAARB010000004.1"/>
</dbReference>
<reference evidence="3" key="1">
    <citation type="journal article" date="2019" name="Int. J. Syst. Evol. Microbiol.">
        <title>The Global Catalogue of Microorganisms (GCM) 10K type strain sequencing project: providing services to taxonomists for standard genome sequencing and annotation.</title>
        <authorList>
            <consortium name="The Broad Institute Genomics Platform"/>
            <consortium name="The Broad Institute Genome Sequencing Center for Infectious Disease"/>
            <person name="Wu L."/>
            <person name="Ma J."/>
        </authorList>
    </citation>
    <scope>NUCLEOTIDE SEQUENCE [LARGE SCALE GENOMIC DNA]</scope>
    <source>
        <strain evidence="3">JCM 16227</strain>
    </source>
</reference>
<name>A0ABP5UC89_9ACTN</name>
<dbReference type="Proteomes" id="UP001501170">
    <property type="component" value="Unassembled WGS sequence"/>
</dbReference>
<sequence length="176" mass="17903">MTRVPIQDPPAPEPPKAGRPATGVPRRSVLRGGVLAGAAAVAGWSLTACDTGPTQRQLDAETLLPHAQAALRQQRAATALAPRNTAYTEALRTVADQRGAHLKALRDEISRLHSSTADRIDSPPAAPTASVAALGVSIERSATSAADACVGLSGFSAGLLGSISASCQTLAKVQLA</sequence>
<gene>
    <name evidence="2" type="ORF">GCM10009855_10940</name>
</gene>
<dbReference type="PROSITE" id="PS51318">
    <property type="entry name" value="TAT"/>
    <property type="match status" value="1"/>
</dbReference>
<protein>
    <submittedName>
        <fullName evidence="2">Tat pathway signal protein</fullName>
    </submittedName>
</protein>
<feature type="region of interest" description="Disordered" evidence="1">
    <location>
        <begin position="1"/>
        <end position="25"/>
    </location>
</feature>
<proteinExistence type="predicted"/>
<evidence type="ECO:0000313" key="3">
    <source>
        <dbReference type="Proteomes" id="UP001501170"/>
    </source>
</evidence>
<dbReference type="InterPro" id="IPR006311">
    <property type="entry name" value="TAT_signal"/>
</dbReference>